<accession>A0A2X3UZB7</accession>
<dbReference type="PANTHER" id="PTHR18964">
    <property type="entry name" value="ROK (REPRESSOR, ORF, KINASE) FAMILY"/>
    <property type="match status" value="1"/>
</dbReference>
<dbReference type="Gene3D" id="3.30.420.40">
    <property type="match status" value="2"/>
</dbReference>
<reference evidence="2 3" key="1">
    <citation type="submission" date="2018-06" db="EMBL/GenBank/DDBJ databases">
        <authorList>
            <consortium name="Pathogen Informatics"/>
            <person name="Doyle S."/>
        </authorList>
    </citation>
    <scope>NUCLEOTIDE SEQUENCE [LARGE SCALE GENOMIC DNA]</scope>
    <source>
        <strain evidence="2 3">NCTC12958</strain>
    </source>
</reference>
<dbReference type="AlphaFoldDB" id="A0A2X3UZB7"/>
<protein>
    <submittedName>
        <fullName evidence="2">Transcriptional regulator, truncated</fullName>
        <ecNumber evidence="2">2.7.1.85</ecNumber>
    </submittedName>
</protein>
<comment type="similarity">
    <text evidence="1">Belongs to the ROK (NagC/XylR) family.</text>
</comment>
<name>A0A2X3UZB7_STRTR</name>
<organism evidence="2 3">
    <name type="scientific">Streptococcus thermophilus</name>
    <dbReference type="NCBI Taxonomy" id="1308"/>
    <lineage>
        <taxon>Bacteria</taxon>
        <taxon>Bacillati</taxon>
        <taxon>Bacillota</taxon>
        <taxon>Bacilli</taxon>
        <taxon>Lactobacillales</taxon>
        <taxon>Streptococcaceae</taxon>
        <taxon>Streptococcus</taxon>
    </lineage>
</organism>
<dbReference type="EC" id="2.7.1.85" evidence="2"/>
<proteinExistence type="inferred from homology"/>
<dbReference type="GO" id="GO:0047700">
    <property type="term" value="F:beta-glucoside kinase activity"/>
    <property type="evidence" value="ECO:0007669"/>
    <property type="project" value="UniProtKB-EC"/>
</dbReference>
<sequence length="121" mass="12730">MIYHGGLLRFFHGFRVKETLQAKYHFPVAALNDGKAAALAELATGHLKGVTNGAALVLGSGLGGGIIINGKLFQGSHFQAGELTFLLPLQMEKLDPSLMQGTTLSAVGLITKVNEILASLD</sequence>
<dbReference type="InterPro" id="IPR000600">
    <property type="entry name" value="ROK"/>
</dbReference>
<gene>
    <name evidence="2" type="primary">bglK_2</name>
    <name evidence="2" type="ORF">NCTC12958_01774</name>
</gene>
<dbReference type="EMBL" id="LS483339">
    <property type="protein sequence ID" value="SQF25546.1"/>
    <property type="molecule type" value="Genomic_DNA"/>
</dbReference>
<evidence type="ECO:0000313" key="2">
    <source>
        <dbReference type="EMBL" id="SQF25546.1"/>
    </source>
</evidence>
<dbReference type="SUPFAM" id="SSF53067">
    <property type="entry name" value="Actin-like ATPase domain"/>
    <property type="match status" value="1"/>
</dbReference>
<dbReference type="Proteomes" id="UP000249634">
    <property type="component" value="Chromosome 1"/>
</dbReference>
<dbReference type="InterPro" id="IPR043129">
    <property type="entry name" value="ATPase_NBD"/>
</dbReference>
<dbReference type="Pfam" id="PF00480">
    <property type="entry name" value="ROK"/>
    <property type="match status" value="1"/>
</dbReference>
<evidence type="ECO:0000256" key="1">
    <source>
        <dbReference type="ARBA" id="ARBA00006479"/>
    </source>
</evidence>
<evidence type="ECO:0000313" key="3">
    <source>
        <dbReference type="Proteomes" id="UP000249634"/>
    </source>
</evidence>
<keyword evidence="2" id="KW-0808">Transferase</keyword>
<dbReference type="PANTHER" id="PTHR18964:SF170">
    <property type="entry name" value="SUGAR KINASE"/>
    <property type="match status" value="1"/>
</dbReference>